<dbReference type="AlphaFoldDB" id="A0AAD2CGZ3"/>
<evidence type="ECO:0000256" key="1">
    <source>
        <dbReference type="SAM" id="MobiDB-lite"/>
    </source>
</evidence>
<evidence type="ECO:0000259" key="2">
    <source>
        <dbReference type="Pfam" id="PF20710"/>
    </source>
</evidence>
<reference evidence="3" key="1">
    <citation type="submission" date="2023-08" db="EMBL/GenBank/DDBJ databases">
        <authorList>
            <person name="Audoor S."/>
            <person name="Bilcke G."/>
        </authorList>
    </citation>
    <scope>NUCLEOTIDE SEQUENCE</scope>
</reference>
<sequence length="290" mass="32684">MNRDNKLPFPEQLPDAPNSSDTIKVNNRASPSQQQQQTPRLPLANANYRPTGQDIICGRGRGSFSHEGNQVYLSLLRRNAHAYVGAKKRVEKSAIISTIVSSLKESGFRFLKQEDKNKRWYELSQQECYDRTAHAIRDLIRKQKGRNKKPPSQYASRSPSPSDSDISVDSHEKHGYTILPTSFDTLNPLTSIFEQSIANQQLSSPSSGTLPSYHVASLPQATINTANLKRDADSFDEEISEIPPEVMSPTDRLKTGGFDAFFELEPDDFKQVLSQLDTEKQERRASWESK</sequence>
<comment type="caution">
    <text evidence="3">The sequence shown here is derived from an EMBL/GenBank/DDBJ whole genome shotgun (WGS) entry which is preliminary data.</text>
</comment>
<dbReference type="EMBL" id="CAKOGP040000224">
    <property type="protein sequence ID" value="CAJ1932671.1"/>
    <property type="molecule type" value="Genomic_DNA"/>
</dbReference>
<gene>
    <name evidence="3" type="ORF">CYCCA115_LOCUS2953</name>
</gene>
<feature type="region of interest" description="Disordered" evidence="1">
    <location>
        <begin position="140"/>
        <end position="169"/>
    </location>
</feature>
<evidence type="ECO:0000313" key="4">
    <source>
        <dbReference type="Proteomes" id="UP001295423"/>
    </source>
</evidence>
<dbReference type="InterPro" id="IPR049227">
    <property type="entry name" value="DUF6824"/>
</dbReference>
<dbReference type="Proteomes" id="UP001295423">
    <property type="component" value="Unassembled WGS sequence"/>
</dbReference>
<protein>
    <recommendedName>
        <fullName evidence="2">DUF6824 domain-containing protein</fullName>
    </recommendedName>
</protein>
<keyword evidence="4" id="KW-1185">Reference proteome</keyword>
<feature type="compositionally biased region" description="Polar residues" evidence="1">
    <location>
        <begin position="17"/>
        <end position="39"/>
    </location>
</feature>
<feature type="compositionally biased region" description="Low complexity" evidence="1">
    <location>
        <begin position="150"/>
        <end position="167"/>
    </location>
</feature>
<dbReference type="Pfam" id="PF20710">
    <property type="entry name" value="DUF6824"/>
    <property type="match status" value="1"/>
</dbReference>
<feature type="region of interest" description="Disordered" evidence="1">
    <location>
        <begin position="1"/>
        <end position="48"/>
    </location>
</feature>
<proteinExistence type="predicted"/>
<name>A0AAD2CGZ3_9STRA</name>
<organism evidence="3 4">
    <name type="scientific">Cylindrotheca closterium</name>
    <dbReference type="NCBI Taxonomy" id="2856"/>
    <lineage>
        <taxon>Eukaryota</taxon>
        <taxon>Sar</taxon>
        <taxon>Stramenopiles</taxon>
        <taxon>Ochrophyta</taxon>
        <taxon>Bacillariophyta</taxon>
        <taxon>Bacillariophyceae</taxon>
        <taxon>Bacillariophycidae</taxon>
        <taxon>Bacillariales</taxon>
        <taxon>Bacillariaceae</taxon>
        <taxon>Cylindrotheca</taxon>
    </lineage>
</organism>
<accession>A0AAD2CGZ3</accession>
<feature type="domain" description="DUF6824" evidence="2">
    <location>
        <begin position="54"/>
        <end position="138"/>
    </location>
</feature>
<evidence type="ECO:0000313" key="3">
    <source>
        <dbReference type="EMBL" id="CAJ1932671.1"/>
    </source>
</evidence>